<protein>
    <submittedName>
        <fullName evidence="2">Uncharacterized protein</fullName>
    </submittedName>
</protein>
<feature type="compositionally biased region" description="Polar residues" evidence="1">
    <location>
        <begin position="76"/>
        <end position="85"/>
    </location>
</feature>
<dbReference type="Proteomes" id="UP000324222">
    <property type="component" value="Unassembled WGS sequence"/>
</dbReference>
<feature type="region of interest" description="Disordered" evidence="1">
    <location>
        <begin position="73"/>
        <end position="163"/>
    </location>
</feature>
<gene>
    <name evidence="2" type="ORF">E2C01_035926</name>
</gene>
<feature type="compositionally biased region" description="Pro residues" evidence="1">
    <location>
        <begin position="143"/>
        <end position="160"/>
    </location>
</feature>
<name>A0A5B7F9S9_PORTR</name>
<evidence type="ECO:0000313" key="2">
    <source>
        <dbReference type="EMBL" id="MPC42307.1"/>
    </source>
</evidence>
<accession>A0A5B7F9S9</accession>
<dbReference type="EMBL" id="VSRR010005388">
    <property type="protein sequence ID" value="MPC42307.1"/>
    <property type="molecule type" value="Genomic_DNA"/>
</dbReference>
<dbReference type="OrthoDB" id="6776451at2759"/>
<feature type="compositionally biased region" description="Low complexity" evidence="1">
    <location>
        <begin position="119"/>
        <end position="133"/>
    </location>
</feature>
<evidence type="ECO:0000313" key="3">
    <source>
        <dbReference type="Proteomes" id="UP000324222"/>
    </source>
</evidence>
<organism evidence="2 3">
    <name type="scientific">Portunus trituberculatus</name>
    <name type="common">Swimming crab</name>
    <name type="synonym">Neptunus trituberculatus</name>
    <dbReference type="NCBI Taxonomy" id="210409"/>
    <lineage>
        <taxon>Eukaryota</taxon>
        <taxon>Metazoa</taxon>
        <taxon>Ecdysozoa</taxon>
        <taxon>Arthropoda</taxon>
        <taxon>Crustacea</taxon>
        <taxon>Multicrustacea</taxon>
        <taxon>Malacostraca</taxon>
        <taxon>Eumalacostraca</taxon>
        <taxon>Eucarida</taxon>
        <taxon>Decapoda</taxon>
        <taxon>Pleocyemata</taxon>
        <taxon>Brachyura</taxon>
        <taxon>Eubrachyura</taxon>
        <taxon>Portunoidea</taxon>
        <taxon>Portunidae</taxon>
        <taxon>Portuninae</taxon>
        <taxon>Portunus</taxon>
    </lineage>
</organism>
<proteinExistence type="predicted"/>
<comment type="caution">
    <text evidence="2">The sequence shown here is derived from an EMBL/GenBank/DDBJ whole genome shotgun (WGS) entry which is preliminary data.</text>
</comment>
<keyword evidence="3" id="KW-1185">Reference proteome</keyword>
<dbReference type="AlphaFoldDB" id="A0A5B7F9S9"/>
<evidence type="ECO:0000256" key="1">
    <source>
        <dbReference type="SAM" id="MobiDB-lite"/>
    </source>
</evidence>
<reference evidence="2 3" key="1">
    <citation type="submission" date="2019-05" db="EMBL/GenBank/DDBJ databases">
        <title>Another draft genome of Portunus trituberculatus and its Hox gene families provides insights of decapod evolution.</title>
        <authorList>
            <person name="Jeong J.-H."/>
            <person name="Song I."/>
            <person name="Kim S."/>
            <person name="Choi T."/>
            <person name="Kim D."/>
            <person name="Ryu S."/>
            <person name="Kim W."/>
        </authorList>
    </citation>
    <scope>NUCLEOTIDE SEQUENCE [LARGE SCALE GENOMIC DNA]</scope>
    <source>
        <tissue evidence="2">Muscle</tissue>
    </source>
</reference>
<sequence>MANLKEEDASVVWKQWKTIYFDSEDGICLDLYKEKKAVTNRCVNCHQDHHAWNPACPERLRRVQLGKTRQAEWIREQQQTSTTPAPGTFIWGSQSQSPPQPQPPLRPHLGEHNFPPLPAAVTPTPTSLPMSPTHQPAIASPRHPQPMPQPPPPPQPPHPPNTLLITPEILQSFAKNLTVAVAQVFQTATGVTIDIDVFEKVADKLANQLVSQVVEKAQALTTQHNMTHKAAPSP</sequence>